<dbReference type="AlphaFoldDB" id="A0A3D9HNT0"/>
<feature type="transmembrane region" description="Helical" evidence="2">
    <location>
        <begin position="50"/>
        <end position="72"/>
    </location>
</feature>
<keyword evidence="4" id="KW-1185">Reference proteome</keyword>
<evidence type="ECO:0000313" key="3">
    <source>
        <dbReference type="EMBL" id="RED51065.1"/>
    </source>
</evidence>
<gene>
    <name evidence="3" type="ORF">DFP90_104343</name>
</gene>
<keyword evidence="2" id="KW-0472">Membrane</keyword>
<comment type="caution">
    <text evidence="3">The sequence shown here is derived from an EMBL/GenBank/DDBJ whole genome shotgun (WGS) entry which is preliminary data.</text>
</comment>
<reference evidence="3 4" key="1">
    <citation type="submission" date="2018-07" db="EMBL/GenBank/DDBJ databases">
        <title>Genomic Encyclopedia of Type Strains, Phase III (KMG-III): the genomes of soil and plant-associated and newly described type strains.</title>
        <authorList>
            <person name="Whitman W."/>
        </authorList>
    </citation>
    <scope>NUCLEOTIDE SEQUENCE [LARGE SCALE GENOMIC DNA]</scope>
    <source>
        <strain evidence="3 4">CECT 8488</strain>
    </source>
</reference>
<evidence type="ECO:0000313" key="4">
    <source>
        <dbReference type="Proteomes" id="UP000256845"/>
    </source>
</evidence>
<keyword evidence="2" id="KW-1133">Transmembrane helix</keyword>
<dbReference type="EMBL" id="QRDW01000004">
    <property type="protein sequence ID" value="RED51065.1"/>
    <property type="molecule type" value="Genomic_DNA"/>
</dbReference>
<sequence length="78" mass="8485">MIDFENKLTIGSNGPSSGDISLTENRSDLDSQDQGANLPSDGRRYSGFRFFAGLILAISVSLAVWVGVIYLYSLLIKL</sequence>
<proteinExistence type="predicted"/>
<feature type="compositionally biased region" description="Polar residues" evidence="1">
    <location>
        <begin position="9"/>
        <end position="24"/>
    </location>
</feature>
<name>A0A3D9HNT0_9PROT</name>
<protein>
    <submittedName>
        <fullName evidence="3">Uncharacterized protein</fullName>
    </submittedName>
</protein>
<dbReference type="RefSeq" id="WP_115936844.1">
    <property type="nucleotide sequence ID" value="NZ_QRDW01000004.1"/>
</dbReference>
<dbReference type="Proteomes" id="UP000256845">
    <property type="component" value="Unassembled WGS sequence"/>
</dbReference>
<keyword evidence="2" id="KW-0812">Transmembrane</keyword>
<evidence type="ECO:0000256" key="1">
    <source>
        <dbReference type="SAM" id="MobiDB-lite"/>
    </source>
</evidence>
<evidence type="ECO:0000256" key="2">
    <source>
        <dbReference type="SAM" id="Phobius"/>
    </source>
</evidence>
<organism evidence="3 4">
    <name type="scientific">Aestuariispira insulae</name>
    <dbReference type="NCBI Taxonomy" id="1461337"/>
    <lineage>
        <taxon>Bacteria</taxon>
        <taxon>Pseudomonadati</taxon>
        <taxon>Pseudomonadota</taxon>
        <taxon>Alphaproteobacteria</taxon>
        <taxon>Rhodospirillales</taxon>
        <taxon>Kiloniellaceae</taxon>
        <taxon>Aestuariispira</taxon>
    </lineage>
</organism>
<feature type="region of interest" description="Disordered" evidence="1">
    <location>
        <begin position="1"/>
        <end position="40"/>
    </location>
</feature>
<accession>A0A3D9HNT0</accession>